<name>A0A367GQ21_9SPHI</name>
<evidence type="ECO:0000313" key="3">
    <source>
        <dbReference type="EMBL" id="RCH54771.1"/>
    </source>
</evidence>
<dbReference type="SUPFAM" id="SSF69318">
    <property type="entry name" value="Integrin alpha N-terminal domain"/>
    <property type="match status" value="1"/>
</dbReference>
<gene>
    <name evidence="3" type="ORF">DJ568_09815</name>
</gene>
<dbReference type="PANTHER" id="PTHR44103">
    <property type="entry name" value="PROPROTEIN CONVERTASE P"/>
    <property type="match status" value="1"/>
</dbReference>
<evidence type="ECO:0000313" key="4">
    <source>
        <dbReference type="Proteomes" id="UP000253209"/>
    </source>
</evidence>
<accession>A0A367GQ21</accession>
<dbReference type="InterPro" id="IPR013517">
    <property type="entry name" value="FG-GAP"/>
</dbReference>
<feature type="signal peptide" evidence="2">
    <location>
        <begin position="1"/>
        <end position="21"/>
    </location>
</feature>
<dbReference type="RefSeq" id="WP_114005097.1">
    <property type="nucleotide sequence ID" value="NZ_QGDC01000005.1"/>
</dbReference>
<comment type="caution">
    <text evidence="3">The sequence shown here is derived from an EMBL/GenBank/DDBJ whole genome shotgun (WGS) entry which is preliminary data.</text>
</comment>
<dbReference type="Pfam" id="PF13517">
    <property type="entry name" value="FG-GAP_3"/>
    <property type="match status" value="2"/>
</dbReference>
<sequence>MITRDLCLACALALTSGVCNAQTPFTSGFKKHTLTTEFKTEGVTVADVNKDGKIDIIAGPEWFEAPNWTKHTIYESKVYDPGKEYATSFLNLSLDVNFDGWEDLVVIDFPGKPGIWYENPKNKPALWTKHVFLPEVSIGNESPAFVDVDNDGRLDILCADSKAKKVIWIQAPVKKGDTTWKSYVISNEDPDNSFIFTHGIGYGDINGDGRRDVFTRRGWWEGPANPKQNTAWVYHATDIGEDCAHMHAFDVNGDGLADIISSSAHKIGIWWHQQIKDAQGNISFKRNLISNAFSQSHSMTFEDINKDGYKDLVVGKRFFAHNDTNYDPGAHDPAVLYWFEYTPKAPYFIPHKVDDNSGAGLNTIAKDINKDKKVDIIIANKKGVYYFENQMGKKKKK</sequence>
<dbReference type="InterPro" id="IPR028994">
    <property type="entry name" value="Integrin_alpha_N"/>
</dbReference>
<protein>
    <submittedName>
        <fullName evidence="3">VCBS repeat-containing protein</fullName>
    </submittedName>
</protein>
<evidence type="ECO:0000256" key="1">
    <source>
        <dbReference type="ARBA" id="ARBA00022729"/>
    </source>
</evidence>
<dbReference type="EMBL" id="QGDC01000005">
    <property type="protein sequence ID" value="RCH54771.1"/>
    <property type="molecule type" value="Genomic_DNA"/>
</dbReference>
<dbReference type="AlphaFoldDB" id="A0A367GQ21"/>
<keyword evidence="1 2" id="KW-0732">Signal</keyword>
<evidence type="ECO:0000256" key="2">
    <source>
        <dbReference type="SAM" id="SignalP"/>
    </source>
</evidence>
<dbReference type="OrthoDB" id="9816120at2"/>
<dbReference type="PANTHER" id="PTHR44103:SF1">
    <property type="entry name" value="PROPROTEIN CONVERTASE P"/>
    <property type="match status" value="1"/>
</dbReference>
<dbReference type="Proteomes" id="UP000253209">
    <property type="component" value="Unassembled WGS sequence"/>
</dbReference>
<organism evidence="3 4">
    <name type="scientific">Mucilaginibacter hurinus</name>
    <dbReference type="NCBI Taxonomy" id="2201324"/>
    <lineage>
        <taxon>Bacteria</taxon>
        <taxon>Pseudomonadati</taxon>
        <taxon>Bacteroidota</taxon>
        <taxon>Sphingobacteriia</taxon>
        <taxon>Sphingobacteriales</taxon>
        <taxon>Sphingobacteriaceae</taxon>
        <taxon>Mucilaginibacter</taxon>
    </lineage>
</organism>
<dbReference type="Gene3D" id="2.130.10.130">
    <property type="entry name" value="Integrin alpha, N-terminal"/>
    <property type="match status" value="2"/>
</dbReference>
<feature type="chain" id="PRO_5016619877" evidence="2">
    <location>
        <begin position="22"/>
        <end position="397"/>
    </location>
</feature>
<proteinExistence type="predicted"/>
<keyword evidence="4" id="KW-1185">Reference proteome</keyword>
<reference evidence="3 4" key="1">
    <citation type="submission" date="2018-05" db="EMBL/GenBank/DDBJ databases">
        <title>Mucilaginibacter hurinus sp. nov., isolated from briquette warehouse soil.</title>
        <authorList>
            <person name="Choi L."/>
        </authorList>
    </citation>
    <scope>NUCLEOTIDE SEQUENCE [LARGE SCALE GENOMIC DNA]</scope>
    <source>
        <strain evidence="3 4">ZR32</strain>
    </source>
</reference>